<feature type="transmembrane region" description="Helical" evidence="1">
    <location>
        <begin position="270"/>
        <end position="286"/>
    </location>
</feature>
<evidence type="ECO:0000313" key="3">
    <source>
        <dbReference type="Proteomes" id="UP001062776"/>
    </source>
</evidence>
<organism evidence="2 3">
    <name type="scientific">Asaia krungthepensis NRIC 0535</name>
    <dbReference type="NCBI Taxonomy" id="1307925"/>
    <lineage>
        <taxon>Bacteria</taxon>
        <taxon>Pseudomonadati</taxon>
        <taxon>Pseudomonadota</taxon>
        <taxon>Alphaproteobacteria</taxon>
        <taxon>Acetobacterales</taxon>
        <taxon>Acetobacteraceae</taxon>
        <taxon>Asaia</taxon>
    </lineage>
</organism>
<feature type="transmembrane region" description="Helical" evidence="1">
    <location>
        <begin position="110"/>
        <end position="130"/>
    </location>
</feature>
<feature type="transmembrane region" description="Helical" evidence="1">
    <location>
        <begin position="359"/>
        <end position="378"/>
    </location>
</feature>
<proteinExistence type="predicted"/>
<feature type="transmembrane region" description="Helical" evidence="1">
    <location>
        <begin position="324"/>
        <end position="347"/>
    </location>
</feature>
<keyword evidence="1" id="KW-0472">Membrane</keyword>
<dbReference type="RefSeq" id="WP_264814775.1">
    <property type="nucleotide sequence ID" value="NZ_BAPV01000005.1"/>
</dbReference>
<dbReference type="EMBL" id="BAPV01000005">
    <property type="protein sequence ID" value="GBQ86228.1"/>
    <property type="molecule type" value="Genomic_DNA"/>
</dbReference>
<keyword evidence="1" id="KW-0812">Transmembrane</keyword>
<feature type="transmembrane region" description="Helical" evidence="1">
    <location>
        <begin position="390"/>
        <end position="412"/>
    </location>
</feature>
<feature type="transmembrane region" description="Helical" evidence="1">
    <location>
        <begin position="194"/>
        <end position="216"/>
    </location>
</feature>
<keyword evidence="3" id="KW-1185">Reference proteome</keyword>
<feature type="transmembrane region" description="Helical" evidence="1">
    <location>
        <begin position="228"/>
        <end position="249"/>
    </location>
</feature>
<sequence>MDAISSSPVRFRSPGPALSSLDLDKRRPIAALRLLFAVQLVVFAIVVWKIAITTPYLDMLTWQHDALIALRTNTVSGWWAHLLHPHNEHRLALVRLMTLFDLTLGGGNQLIFIVVTLFAVLMMAWGLWRVMADNARRQDRALALIVPMLVLSSTAALDVGLPINCVYPLSLAFLVGALVLFSGAIVAPASATRLFIGAIICASLAPYGNMTGLAVWPVLLWLGLRGRLAPALLLCVLLIGGAESLLYLWNNMPGSHASASGLSAGHAASSLARIVAYAGIFLGLPFSRIPALAVPSMVLGLGLAGVTIALLLRDCVTRAPSTRASLVSTGLLLTGIGVACMAALGRANEEEALIAPARYALYVLLLYAGLVMRFLLWLRRHPLSGRMTDLRIGLGFASLLVLFQGVSGFAGFRAADTLRKSVQSWHPGQHDECYLKTIFPDLGYADRVRRDVDAYLLER</sequence>
<accession>A0ABQ0Q0K3</accession>
<protein>
    <recommendedName>
        <fullName evidence="4">Transmembrane protein</fullName>
    </recommendedName>
</protein>
<feature type="transmembrane region" description="Helical" evidence="1">
    <location>
        <begin position="292"/>
        <end position="312"/>
    </location>
</feature>
<reference evidence="2" key="1">
    <citation type="submission" date="2013-04" db="EMBL/GenBank/DDBJ databases">
        <title>The genome sequencing project of 58 acetic acid bacteria.</title>
        <authorList>
            <person name="Okamoto-Kainuma A."/>
            <person name="Ishikawa M."/>
            <person name="Umino S."/>
            <person name="Koizumi Y."/>
            <person name="Shiwa Y."/>
            <person name="Yoshikawa H."/>
            <person name="Matsutani M."/>
            <person name="Matsushita K."/>
        </authorList>
    </citation>
    <scope>NUCLEOTIDE SEQUENCE</scope>
    <source>
        <strain evidence="2">NRIC 0535</strain>
    </source>
</reference>
<comment type="caution">
    <text evidence="2">The sequence shown here is derived from an EMBL/GenBank/DDBJ whole genome shotgun (WGS) entry which is preliminary data.</text>
</comment>
<evidence type="ECO:0008006" key="4">
    <source>
        <dbReference type="Google" id="ProtNLM"/>
    </source>
</evidence>
<keyword evidence="1" id="KW-1133">Transmembrane helix</keyword>
<feature type="transmembrane region" description="Helical" evidence="1">
    <location>
        <begin position="30"/>
        <end position="52"/>
    </location>
</feature>
<feature type="transmembrane region" description="Helical" evidence="1">
    <location>
        <begin position="142"/>
        <end position="161"/>
    </location>
</feature>
<evidence type="ECO:0000313" key="2">
    <source>
        <dbReference type="EMBL" id="GBQ86228.1"/>
    </source>
</evidence>
<dbReference type="Proteomes" id="UP001062776">
    <property type="component" value="Unassembled WGS sequence"/>
</dbReference>
<gene>
    <name evidence="2" type="ORF">AA0535_0967</name>
</gene>
<feature type="transmembrane region" description="Helical" evidence="1">
    <location>
        <begin position="167"/>
        <end position="187"/>
    </location>
</feature>
<evidence type="ECO:0000256" key="1">
    <source>
        <dbReference type="SAM" id="Phobius"/>
    </source>
</evidence>
<name>A0ABQ0Q0K3_9PROT</name>